<sequence length="90" mass="9374">MPPAVFLGCTSFSTSTRFRDGSSLFAIAAVLLLPFFLRSGPLSSVLEPAKHELLLIDVSLKAHGPFIQRPNPAGGLSLGVGSDTAAPPLQ</sequence>
<evidence type="ECO:0000313" key="3">
    <source>
        <dbReference type="Proteomes" id="UP000007305"/>
    </source>
</evidence>
<evidence type="ECO:0000256" key="1">
    <source>
        <dbReference type="SAM" id="MobiDB-lite"/>
    </source>
</evidence>
<dbReference type="Proteomes" id="UP000007305">
    <property type="component" value="Chromosome 7"/>
</dbReference>
<reference evidence="3" key="1">
    <citation type="submission" date="2015-12" db="EMBL/GenBank/DDBJ databases">
        <title>Update maize B73 reference genome by single molecule sequencing technologies.</title>
        <authorList>
            <consortium name="Maize Genome Sequencing Project"/>
            <person name="Ware D."/>
        </authorList>
    </citation>
    <scope>NUCLEOTIDE SEQUENCE [LARGE SCALE GENOMIC DNA]</scope>
    <source>
        <strain evidence="3">cv. B73</strain>
    </source>
</reference>
<proteinExistence type="predicted"/>
<accession>A0A804QHR6</accession>
<dbReference type="InParanoid" id="A0A804QHR6"/>
<feature type="region of interest" description="Disordered" evidence="1">
    <location>
        <begin position="71"/>
        <end position="90"/>
    </location>
</feature>
<reference evidence="2" key="2">
    <citation type="submission" date="2019-07" db="EMBL/GenBank/DDBJ databases">
        <authorList>
            <person name="Seetharam A."/>
            <person name="Woodhouse M."/>
            <person name="Cannon E."/>
        </authorList>
    </citation>
    <scope>NUCLEOTIDE SEQUENCE [LARGE SCALE GENOMIC DNA]</scope>
    <source>
        <strain evidence="2">cv. B73</strain>
    </source>
</reference>
<keyword evidence="3" id="KW-1185">Reference proteome</keyword>
<dbReference type="AlphaFoldDB" id="A0A804QHR6"/>
<name>A0A804QHR6_MAIZE</name>
<evidence type="ECO:0000313" key="2">
    <source>
        <dbReference type="EnsemblPlants" id="Zm00001eb329020_P001"/>
    </source>
</evidence>
<dbReference type="Gramene" id="Zm00001eb329020_T001">
    <property type="protein sequence ID" value="Zm00001eb329020_P001"/>
    <property type="gene ID" value="Zm00001eb329020"/>
</dbReference>
<dbReference type="EnsemblPlants" id="Zm00001eb329020_T001">
    <property type="protein sequence ID" value="Zm00001eb329020_P001"/>
    <property type="gene ID" value="Zm00001eb329020"/>
</dbReference>
<reference evidence="2" key="3">
    <citation type="submission" date="2021-05" db="UniProtKB">
        <authorList>
            <consortium name="EnsemblPlants"/>
        </authorList>
    </citation>
    <scope>IDENTIFICATION</scope>
    <source>
        <strain evidence="2">cv. B73</strain>
    </source>
</reference>
<protein>
    <submittedName>
        <fullName evidence="2">Uncharacterized protein</fullName>
    </submittedName>
</protein>
<organism evidence="2 3">
    <name type="scientific">Zea mays</name>
    <name type="common">Maize</name>
    <dbReference type="NCBI Taxonomy" id="4577"/>
    <lineage>
        <taxon>Eukaryota</taxon>
        <taxon>Viridiplantae</taxon>
        <taxon>Streptophyta</taxon>
        <taxon>Embryophyta</taxon>
        <taxon>Tracheophyta</taxon>
        <taxon>Spermatophyta</taxon>
        <taxon>Magnoliopsida</taxon>
        <taxon>Liliopsida</taxon>
        <taxon>Poales</taxon>
        <taxon>Poaceae</taxon>
        <taxon>PACMAD clade</taxon>
        <taxon>Panicoideae</taxon>
        <taxon>Andropogonodae</taxon>
        <taxon>Andropogoneae</taxon>
        <taxon>Tripsacinae</taxon>
        <taxon>Zea</taxon>
    </lineage>
</organism>